<keyword evidence="6 16" id="KW-0645">Protease</keyword>
<protein>
    <recommendedName>
        <fullName evidence="16">Peptidoglycan D,D-transpeptidase FtsI</fullName>
        <ecNumber evidence="16">3.4.16.4</ecNumber>
    </recommendedName>
    <alternativeName>
        <fullName evidence="16">Penicillin-binding protein 3</fullName>
        <shortName evidence="16">PBP-3</shortName>
    </alternativeName>
</protein>
<evidence type="ECO:0000313" key="20">
    <source>
        <dbReference type="Proteomes" id="UP001139353"/>
    </source>
</evidence>
<dbReference type="GO" id="GO:0000917">
    <property type="term" value="P:division septum assembly"/>
    <property type="evidence" value="ECO:0007669"/>
    <property type="project" value="UniProtKB-KW"/>
</dbReference>
<evidence type="ECO:0000259" key="18">
    <source>
        <dbReference type="Pfam" id="PF03717"/>
    </source>
</evidence>
<dbReference type="Gene3D" id="1.10.150.770">
    <property type="match status" value="1"/>
</dbReference>
<comment type="caution">
    <text evidence="19">The sequence shown here is derived from an EMBL/GenBank/DDBJ whole genome shotgun (WGS) entry which is preliminary data.</text>
</comment>
<dbReference type="Gene3D" id="3.40.710.10">
    <property type="entry name" value="DD-peptidase/beta-lactamase superfamily"/>
    <property type="match status" value="1"/>
</dbReference>
<evidence type="ECO:0000256" key="8">
    <source>
        <dbReference type="ARBA" id="ARBA00022801"/>
    </source>
</evidence>
<evidence type="ECO:0000256" key="3">
    <source>
        <dbReference type="ARBA" id="ARBA00022519"/>
    </source>
</evidence>
<evidence type="ECO:0000256" key="16">
    <source>
        <dbReference type="HAMAP-Rule" id="MF_02080"/>
    </source>
</evidence>
<dbReference type="PANTHER" id="PTHR30627">
    <property type="entry name" value="PEPTIDOGLYCAN D,D-TRANSPEPTIDASE"/>
    <property type="match status" value="1"/>
</dbReference>
<dbReference type="PANTHER" id="PTHR30627:SF1">
    <property type="entry name" value="PEPTIDOGLYCAN D,D-TRANSPEPTIDASE FTSI"/>
    <property type="match status" value="1"/>
</dbReference>
<dbReference type="InterPro" id="IPR036138">
    <property type="entry name" value="PBP_dimer_sf"/>
</dbReference>
<proteinExistence type="inferred from homology"/>
<dbReference type="Pfam" id="PF03717">
    <property type="entry name" value="PBP_dimer"/>
    <property type="match status" value="1"/>
</dbReference>
<keyword evidence="10 16" id="KW-0573">Peptidoglycan synthesis</keyword>
<keyword evidence="4 16" id="KW-0132">Cell division</keyword>
<evidence type="ECO:0000313" key="19">
    <source>
        <dbReference type="EMBL" id="MCK9688216.1"/>
    </source>
</evidence>
<comment type="similarity">
    <text evidence="16">Belongs to the transpeptidase family. FtsI subfamily.</text>
</comment>
<dbReference type="AlphaFoldDB" id="A0A9X2C226"/>
<dbReference type="InterPro" id="IPR037532">
    <property type="entry name" value="FtsI_transpept"/>
</dbReference>
<feature type="domain" description="Penicillin-binding protein dimerisation" evidence="18">
    <location>
        <begin position="83"/>
        <end position="230"/>
    </location>
</feature>
<dbReference type="GO" id="GO:0009002">
    <property type="term" value="F:serine-type D-Ala-D-Ala carboxypeptidase activity"/>
    <property type="evidence" value="ECO:0007669"/>
    <property type="project" value="UniProtKB-UniRule"/>
</dbReference>
<dbReference type="InterPro" id="IPR001460">
    <property type="entry name" value="PCN-bd_Tpept"/>
</dbReference>
<comment type="catalytic activity">
    <reaction evidence="16">
        <text>Preferential cleavage: (Ac)2-L-Lys-D-Ala-|-D-Ala. Also transpeptidation of peptidyl-alanyl moieties that are N-acyl substituents of D-alanine.</text>
        <dbReference type="EC" id="3.4.16.4"/>
    </reaction>
</comment>
<dbReference type="RefSeq" id="WP_275684257.1">
    <property type="nucleotide sequence ID" value="NZ_JAJLJH010000007.1"/>
</dbReference>
<evidence type="ECO:0000256" key="1">
    <source>
        <dbReference type="ARBA" id="ARBA00004370"/>
    </source>
</evidence>
<dbReference type="EMBL" id="JAJLJH010000007">
    <property type="protein sequence ID" value="MCK9688216.1"/>
    <property type="molecule type" value="Genomic_DNA"/>
</dbReference>
<keyword evidence="20" id="KW-1185">Reference proteome</keyword>
<evidence type="ECO:0000256" key="12">
    <source>
        <dbReference type="ARBA" id="ARBA00023136"/>
    </source>
</evidence>
<dbReference type="EC" id="3.4.16.4" evidence="16"/>
<keyword evidence="13 16" id="KW-0717">Septation</keyword>
<dbReference type="GO" id="GO:0071555">
    <property type="term" value="P:cell wall organization"/>
    <property type="evidence" value="ECO:0007669"/>
    <property type="project" value="UniProtKB-KW"/>
</dbReference>
<dbReference type="SUPFAM" id="SSF56519">
    <property type="entry name" value="Penicillin binding protein dimerisation domain"/>
    <property type="match status" value="1"/>
</dbReference>
<dbReference type="Gene3D" id="3.30.450.330">
    <property type="match status" value="1"/>
</dbReference>
<keyword evidence="2 16" id="KW-1003">Cell membrane</keyword>
<evidence type="ECO:0000256" key="15">
    <source>
        <dbReference type="ARBA" id="ARBA00023316"/>
    </source>
</evidence>
<name>A0A9X2C226_9BURK</name>
<dbReference type="GO" id="GO:0008955">
    <property type="term" value="F:peptidoglycan glycosyltransferase activity"/>
    <property type="evidence" value="ECO:0007669"/>
    <property type="project" value="InterPro"/>
</dbReference>
<dbReference type="Gene3D" id="3.90.1310.10">
    <property type="entry name" value="Penicillin-binding protein 2a (Domain 2)"/>
    <property type="match status" value="1"/>
</dbReference>
<keyword evidence="8 16" id="KW-0378">Hydrolase</keyword>
<dbReference type="Proteomes" id="UP001139353">
    <property type="component" value="Unassembled WGS sequence"/>
</dbReference>
<dbReference type="InterPro" id="IPR005311">
    <property type="entry name" value="PBP_dimer"/>
</dbReference>
<dbReference type="GO" id="GO:0008360">
    <property type="term" value="P:regulation of cell shape"/>
    <property type="evidence" value="ECO:0007669"/>
    <property type="project" value="UniProtKB-KW"/>
</dbReference>
<evidence type="ECO:0000256" key="7">
    <source>
        <dbReference type="ARBA" id="ARBA00022692"/>
    </source>
</evidence>
<keyword evidence="11 16" id="KW-1133">Transmembrane helix</keyword>
<evidence type="ECO:0000256" key="10">
    <source>
        <dbReference type="ARBA" id="ARBA00022984"/>
    </source>
</evidence>
<keyword evidence="7 16" id="KW-0812">Transmembrane</keyword>
<evidence type="ECO:0000256" key="5">
    <source>
        <dbReference type="ARBA" id="ARBA00022645"/>
    </source>
</evidence>
<dbReference type="SUPFAM" id="SSF56601">
    <property type="entry name" value="beta-lactamase/transpeptidase-like"/>
    <property type="match status" value="1"/>
</dbReference>
<evidence type="ECO:0000256" key="11">
    <source>
        <dbReference type="ARBA" id="ARBA00022989"/>
    </source>
</evidence>
<dbReference type="HAMAP" id="MF_02080">
    <property type="entry name" value="FtsI_transpept"/>
    <property type="match status" value="1"/>
</dbReference>
<comment type="pathway">
    <text evidence="16">Cell wall biogenesis; peptidoglycan biosynthesis.</text>
</comment>
<dbReference type="GO" id="GO:0005886">
    <property type="term" value="C:plasma membrane"/>
    <property type="evidence" value="ECO:0007669"/>
    <property type="project" value="UniProtKB-SubCell"/>
</dbReference>
<dbReference type="GO" id="GO:0043093">
    <property type="term" value="P:FtsZ-dependent cytokinesis"/>
    <property type="evidence" value="ECO:0007669"/>
    <property type="project" value="UniProtKB-UniRule"/>
</dbReference>
<dbReference type="GO" id="GO:0006508">
    <property type="term" value="P:proteolysis"/>
    <property type="evidence" value="ECO:0007669"/>
    <property type="project" value="UniProtKB-KW"/>
</dbReference>
<sequence length="596" mass="64460">MNKPNKPNRKTQQPSRARAVSNVTYANSPLLASKTPLWRSRFLVVLVGVGSLILIGRAAYIQIIATNFYLKQGEARYAHTLEMPASRGRIVDRNGLLLATSVPTPSIWAIPKDVDADAGEKKQLAQALGMTVGELNDRLDGNPNFVWLKRQVDDGVGAAVKQLDLKGIHQVSEFRRRYPEGEAAAHVVGFTGDEDKGQEGIELAYQQQLQGRDGSREVVKDRLGNIVENIGDPQRPINGEDIELAIDSKVQFFAYQRVRDQVIAQKAKGGSVVVIDTQTGEVLALANYPSYNPGDRHHLSGAQLRNRALTDVFEPGSTMKPFIIGTALEKGLVTPFSLVDATPGSLVVGGFAPKDAEPNGILTVQQVIQKSSNIGAARLAMKLTPKEQWEKFSSIGLGQKPQINFPGVVTGRLRPYKTWRPIEQATMAYGYGLSASLFQLARAYTVFANDGVLENVSMLRQAAPGPGPRVFKPETVKELLTMLSMVTSPGGTAPKARTMGYSVGGKSGTAYKAEGHGYAQNKYRPWFVGLAPISHPRIVVAVMIDEPGAGLHFGGDVAAPVFSQVVSQTLPLLGVAPDLDVRTQITQANVVQTPEN</sequence>
<keyword evidence="9 16" id="KW-0133">Cell shape</keyword>
<accession>A0A9X2C226</accession>
<keyword evidence="14 16" id="KW-0131">Cell cycle</keyword>
<keyword evidence="12 16" id="KW-0472">Membrane</keyword>
<dbReference type="GO" id="GO:0009252">
    <property type="term" value="P:peptidoglycan biosynthetic process"/>
    <property type="evidence" value="ECO:0007669"/>
    <property type="project" value="UniProtKB-UniRule"/>
</dbReference>
<dbReference type="GO" id="GO:0008658">
    <property type="term" value="F:penicillin binding"/>
    <property type="evidence" value="ECO:0007669"/>
    <property type="project" value="InterPro"/>
</dbReference>
<feature type="active site" description="Acyl-ester intermediate" evidence="16">
    <location>
        <position position="317"/>
    </location>
</feature>
<evidence type="ECO:0000256" key="14">
    <source>
        <dbReference type="ARBA" id="ARBA00023306"/>
    </source>
</evidence>
<comment type="function">
    <text evidence="16">Catalyzes cross-linking of the peptidoglycan cell wall at the division septum.</text>
</comment>
<keyword evidence="3 16" id="KW-0997">Cell inner membrane</keyword>
<gene>
    <name evidence="16" type="primary">ftsI</name>
    <name evidence="19" type="ORF">LPC04_21120</name>
</gene>
<evidence type="ECO:0000259" key="17">
    <source>
        <dbReference type="Pfam" id="PF00905"/>
    </source>
</evidence>
<comment type="subcellular location">
    <subcellularLocation>
        <location evidence="16">Cell inner membrane</location>
        <topology evidence="16">Single-pass membrane protein</topology>
    </subcellularLocation>
    <subcellularLocation>
        <location evidence="1">Membrane</location>
    </subcellularLocation>
</comment>
<evidence type="ECO:0000256" key="13">
    <source>
        <dbReference type="ARBA" id="ARBA00023210"/>
    </source>
</evidence>
<organism evidence="19 20">
    <name type="scientific">Scleromatobacter humisilvae</name>
    <dbReference type="NCBI Taxonomy" id="2897159"/>
    <lineage>
        <taxon>Bacteria</taxon>
        <taxon>Pseudomonadati</taxon>
        <taxon>Pseudomonadota</taxon>
        <taxon>Betaproteobacteria</taxon>
        <taxon>Burkholderiales</taxon>
        <taxon>Sphaerotilaceae</taxon>
        <taxon>Scleromatobacter</taxon>
    </lineage>
</organism>
<dbReference type="InterPro" id="IPR012338">
    <property type="entry name" value="Beta-lactam/transpept-like"/>
</dbReference>
<dbReference type="InterPro" id="IPR050515">
    <property type="entry name" value="Beta-lactam/transpept"/>
</dbReference>
<keyword evidence="15 16" id="KW-0961">Cell wall biogenesis/degradation</keyword>
<dbReference type="Pfam" id="PF00905">
    <property type="entry name" value="Transpeptidase"/>
    <property type="match status" value="1"/>
</dbReference>
<evidence type="ECO:0000256" key="9">
    <source>
        <dbReference type="ARBA" id="ARBA00022960"/>
    </source>
</evidence>
<evidence type="ECO:0000256" key="4">
    <source>
        <dbReference type="ARBA" id="ARBA00022618"/>
    </source>
</evidence>
<evidence type="ECO:0000256" key="2">
    <source>
        <dbReference type="ARBA" id="ARBA00022475"/>
    </source>
</evidence>
<feature type="transmembrane region" description="Helical" evidence="16">
    <location>
        <begin position="42"/>
        <end position="60"/>
    </location>
</feature>
<reference evidence="19" key="1">
    <citation type="submission" date="2021-11" db="EMBL/GenBank/DDBJ databases">
        <title>BS-T2-15 a new species belonging to the Comamonadaceae family isolated from the soil of a French oak forest.</title>
        <authorList>
            <person name="Mieszkin S."/>
            <person name="Alain K."/>
        </authorList>
    </citation>
    <scope>NUCLEOTIDE SEQUENCE</scope>
    <source>
        <strain evidence="19">BS-T2-15</strain>
    </source>
</reference>
<keyword evidence="5 16" id="KW-0121">Carboxypeptidase</keyword>
<evidence type="ECO:0000256" key="6">
    <source>
        <dbReference type="ARBA" id="ARBA00022670"/>
    </source>
</evidence>
<feature type="domain" description="Penicillin-binding protein transpeptidase" evidence="17">
    <location>
        <begin position="270"/>
        <end position="566"/>
    </location>
</feature>